<dbReference type="AlphaFoldDB" id="A0A939DS78"/>
<feature type="transmembrane region" description="Helical" evidence="1">
    <location>
        <begin position="12"/>
        <end position="32"/>
    </location>
</feature>
<keyword evidence="1" id="KW-0472">Membrane</keyword>
<keyword evidence="3" id="KW-1185">Reference proteome</keyword>
<dbReference type="RefSeq" id="WP_206575059.1">
    <property type="nucleotide sequence ID" value="NZ_JAFKCV010000012.1"/>
</dbReference>
<dbReference type="Proteomes" id="UP000664654">
    <property type="component" value="Unassembled WGS sequence"/>
</dbReference>
<keyword evidence="1" id="KW-0812">Transmembrane</keyword>
<gene>
    <name evidence="2" type="ORF">J0A66_17060</name>
</gene>
<accession>A0A939DS78</accession>
<sequence>MLSSLAGKCADYLRLLLFMAAVLVGVQLPGFVQQYENALQAHLAEARLSLAPFVRDAQIHTGGSLQALIARYQQNADMAVRAGGSNIQALAERVSYLEQRLDKLSGNPLQRAWHSLIRPDKPLFNEVRRQYDYQVPLDLAAIGWGLVVGLIVMVLLDVLLGLLRLTGMLVAGHKGHRQS</sequence>
<protein>
    <submittedName>
        <fullName evidence="2">DUF2937 family protein</fullName>
    </submittedName>
</protein>
<dbReference type="Pfam" id="PF11157">
    <property type="entry name" value="DUF2937"/>
    <property type="match status" value="1"/>
</dbReference>
<name>A0A939DS78_9ALTE</name>
<dbReference type="EMBL" id="JAFKCV010000012">
    <property type="protein sequence ID" value="MBN7826946.1"/>
    <property type="molecule type" value="Genomic_DNA"/>
</dbReference>
<reference evidence="2" key="1">
    <citation type="submission" date="2021-03" db="EMBL/GenBank/DDBJ databases">
        <title>novel species isolated from a fishpond in China.</title>
        <authorList>
            <person name="Lu H."/>
            <person name="Cai Z."/>
        </authorList>
    </citation>
    <scope>NUCLEOTIDE SEQUENCE</scope>
    <source>
        <strain evidence="2">JCM 30855</strain>
    </source>
</reference>
<comment type="caution">
    <text evidence="2">The sequence shown here is derived from an EMBL/GenBank/DDBJ whole genome shotgun (WGS) entry which is preliminary data.</text>
</comment>
<feature type="transmembrane region" description="Helical" evidence="1">
    <location>
        <begin position="141"/>
        <end position="163"/>
    </location>
</feature>
<organism evidence="2 3">
    <name type="scientific">Bowmanella dokdonensis</name>
    <dbReference type="NCBI Taxonomy" id="751969"/>
    <lineage>
        <taxon>Bacteria</taxon>
        <taxon>Pseudomonadati</taxon>
        <taxon>Pseudomonadota</taxon>
        <taxon>Gammaproteobacteria</taxon>
        <taxon>Alteromonadales</taxon>
        <taxon>Alteromonadaceae</taxon>
        <taxon>Bowmanella</taxon>
    </lineage>
</organism>
<dbReference type="InterPro" id="IPR022584">
    <property type="entry name" value="DUF2937"/>
</dbReference>
<proteinExistence type="predicted"/>
<evidence type="ECO:0000256" key="1">
    <source>
        <dbReference type="SAM" id="Phobius"/>
    </source>
</evidence>
<evidence type="ECO:0000313" key="3">
    <source>
        <dbReference type="Proteomes" id="UP000664654"/>
    </source>
</evidence>
<keyword evidence="1" id="KW-1133">Transmembrane helix</keyword>
<evidence type="ECO:0000313" key="2">
    <source>
        <dbReference type="EMBL" id="MBN7826946.1"/>
    </source>
</evidence>